<dbReference type="STRING" id="1802333.A3G03_01850"/>
<evidence type="ECO:0000313" key="2">
    <source>
        <dbReference type="Proteomes" id="UP000176355"/>
    </source>
</evidence>
<protein>
    <recommendedName>
        <fullName evidence="3">Plasmid stabilization system</fullName>
    </recommendedName>
</protein>
<name>A0A1G2PA32_9BACT</name>
<sequence>MLKIFYTPSFIKQVGKLETDLYDEVVEKVELLKKPINHGQLKVHKLKGVLAGRFSFSVNYKTRIVFAHISKNEILLHAIGDHSVYN</sequence>
<proteinExistence type="predicted"/>
<dbReference type="SUPFAM" id="SSF143011">
    <property type="entry name" value="RelE-like"/>
    <property type="match status" value="1"/>
</dbReference>
<dbReference type="Gene3D" id="3.30.2310.20">
    <property type="entry name" value="RelE-like"/>
    <property type="match status" value="1"/>
</dbReference>
<dbReference type="AlphaFoldDB" id="A0A1G2PA32"/>
<dbReference type="InterPro" id="IPR035093">
    <property type="entry name" value="RelE/ParE_toxin_dom_sf"/>
</dbReference>
<evidence type="ECO:0000313" key="1">
    <source>
        <dbReference type="EMBL" id="OHA44461.1"/>
    </source>
</evidence>
<comment type="caution">
    <text evidence="1">The sequence shown here is derived from an EMBL/GenBank/DDBJ whole genome shotgun (WGS) entry which is preliminary data.</text>
</comment>
<accession>A0A1G2PA32</accession>
<organism evidence="1 2">
    <name type="scientific">Candidatus Taylorbacteria bacterium RIFCSPLOWO2_12_FULL_44_15c</name>
    <dbReference type="NCBI Taxonomy" id="1802333"/>
    <lineage>
        <taxon>Bacteria</taxon>
        <taxon>Candidatus Tayloriibacteriota</taxon>
    </lineage>
</organism>
<dbReference type="EMBL" id="MHSL01000001">
    <property type="protein sequence ID" value="OHA44461.1"/>
    <property type="molecule type" value="Genomic_DNA"/>
</dbReference>
<dbReference type="Proteomes" id="UP000176355">
    <property type="component" value="Unassembled WGS sequence"/>
</dbReference>
<gene>
    <name evidence="1" type="ORF">A3G03_01850</name>
</gene>
<reference evidence="1 2" key="1">
    <citation type="journal article" date="2016" name="Nat. Commun.">
        <title>Thousands of microbial genomes shed light on interconnected biogeochemical processes in an aquifer system.</title>
        <authorList>
            <person name="Anantharaman K."/>
            <person name="Brown C.T."/>
            <person name="Hug L.A."/>
            <person name="Sharon I."/>
            <person name="Castelle C.J."/>
            <person name="Probst A.J."/>
            <person name="Thomas B.C."/>
            <person name="Singh A."/>
            <person name="Wilkins M.J."/>
            <person name="Karaoz U."/>
            <person name="Brodie E.L."/>
            <person name="Williams K.H."/>
            <person name="Hubbard S.S."/>
            <person name="Banfield J.F."/>
        </authorList>
    </citation>
    <scope>NUCLEOTIDE SEQUENCE [LARGE SCALE GENOMIC DNA]</scope>
</reference>
<evidence type="ECO:0008006" key="3">
    <source>
        <dbReference type="Google" id="ProtNLM"/>
    </source>
</evidence>